<name>A0A504XYW1_LEIDO</name>
<keyword evidence="4 9" id="KW-0547">Nucleotide-binding</keyword>
<dbReference type="FunFam" id="3.30.200.20:FF:000971">
    <property type="entry name" value="Putative serine/threonine-protein kinase Nek3"/>
    <property type="match status" value="1"/>
</dbReference>
<feature type="region of interest" description="Disordered" evidence="10">
    <location>
        <begin position="300"/>
        <end position="320"/>
    </location>
</feature>
<feature type="binding site" evidence="9">
    <location>
        <position position="44"/>
    </location>
    <ligand>
        <name>ATP</name>
        <dbReference type="ChEBI" id="CHEBI:30616"/>
    </ligand>
</feature>
<dbReference type="InterPro" id="IPR008271">
    <property type="entry name" value="Ser/Thr_kinase_AS"/>
</dbReference>
<evidence type="ECO:0000256" key="7">
    <source>
        <dbReference type="ARBA" id="ARBA00047899"/>
    </source>
</evidence>
<evidence type="ECO:0000256" key="6">
    <source>
        <dbReference type="ARBA" id="ARBA00022840"/>
    </source>
</evidence>
<reference evidence="13" key="1">
    <citation type="submission" date="2019-02" db="EMBL/GenBank/DDBJ databases">
        <title>FDA dAtabase for Regulatory Grade micrObial Sequences (FDA-ARGOS): Supporting development and validation of Infectious Disease Dx tests.</title>
        <authorList>
            <person name="Duncan R."/>
            <person name="Fisher C."/>
            <person name="Tallon L."/>
            <person name="Sadzewicz L."/>
            <person name="Sengamalay N."/>
            <person name="Ott S."/>
            <person name="Godinez A."/>
            <person name="Nagaraj S."/>
            <person name="Vavikolanu K."/>
            <person name="Nadendla S."/>
            <person name="Aluvathingal J."/>
            <person name="Sichtig H."/>
        </authorList>
    </citation>
    <scope>NUCLEOTIDE SEQUENCE [LARGE SCALE GENOMIC DNA]</scope>
    <source>
        <strain evidence="13">FDAARGOS_361</strain>
    </source>
</reference>
<dbReference type="FunFam" id="1.10.510.10:FF:001074">
    <property type="entry name" value="Putative serine/threonine-protein kinase Nek3"/>
    <property type="match status" value="1"/>
</dbReference>
<evidence type="ECO:0000259" key="11">
    <source>
        <dbReference type="PROSITE" id="PS50011"/>
    </source>
</evidence>
<dbReference type="AlphaFoldDB" id="A0A504XYW1"/>
<dbReference type="Gene3D" id="1.10.510.10">
    <property type="entry name" value="Transferase(Phosphotransferase) domain 1"/>
    <property type="match status" value="1"/>
</dbReference>
<dbReference type="GO" id="GO:0005524">
    <property type="term" value="F:ATP binding"/>
    <property type="evidence" value="ECO:0007669"/>
    <property type="project" value="UniProtKB-UniRule"/>
</dbReference>
<dbReference type="GO" id="GO:0004674">
    <property type="term" value="F:protein serine/threonine kinase activity"/>
    <property type="evidence" value="ECO:0007669"/>
    <property type="project" value="UniProtKB-KW"/>
</dbReference>
<keyword evidence="5 12" id="KW-0418">Kinase</keyword>
<evidence type="ECO:0000256" key="4">
    <source>
        <dbReference type="ARBA" id="ARBA00022741"/>
    </source>
</evidence>
<comment type="catalytic activity">
    <reaction evidence="7">
        <text>L-threonyl-[protein] + ATP = O-phospho-L-threonyl-[protein] + ADP + H(+)</text>
        <dbReference type="Rhea" id="RHEA:46608"/>
        <dbReference type="Rhea" id="RHEA-COMP:11060"/>
        <dbReference type="Rhea" id="RHEA-COMP:11605"/>
        <dbReference type="ChEBI" id="CHEBI:15378"/>
        <dbReference type="ChEBI" id="CHEBI:30013"/>
        <dbReference type="ChEBI" id="CHEBI:30616"/>
        <dbReference type="ChEBI" id="CHEBI:61977"/>
        <dbReference type="ChEBI" id="CHEBI:456216"/>
        <dbReference type="EC" id="2.7.11.1"/>
    </reaction>
</comment>
<organism evidence="12 13">
    <name type="scientific">Leishmania donovani</name>
    <dbReference type="NCBI Taxonomy" id="5661"/>
    <lineage>
        <taxon>Eukaryota</taxon>
        <taxon>Discoba</taxon>
        <taxon>Euglenozoa</taxon>
        <taxon>Kinetoplastea</taxon>
        <taxon>Metakinetoplastina</taxon>
        <taxon>Trypanosomatida</taxon>
        <taxon>Trypanosomatidae</taxon>
        <taxon>Leishmaniinae</taxon>
        <taxon>Leishmania</taxon>
    </lineage>
</organism>
<keyword evidence="6 9" id="KW-0067">ATP-binding</keyword>
<dbReference type="PRINTS" id="PR00109">
    <property type="entry name" value="TYRKINASE"/>
</dbReference>
<dbReference type="InterPro" id="IPR017441">
    <property type="entry name" value="Protein_kinase_ATP_BS"/>
</dbReference>
<dbReference type="PROSITE" id="PS50011">
    <property type="entry name" value="PROTEIN_KINASE_DOM"/>
    <property type="match status" value="1"/>
</dbReference>
<evidence type="ECO:0000256" key="10">
    <source>
        <dbReference type="SAM" id="MobiDB-lite"/>
    </source>
</evidence>
<dbReference type="VEuPathDB" id="TriTrypDB:LdBPK_292780.1"/>
<gene>
    <name evidence="12" type="ORF">CGC21_28870</name>
</gene>
<dbReference type="InterPro" id="IPR011009">
    <property type="entry name" value="Kinase-like_dom_sf"/>
</dbReference>
<dbReference type="InterPro" id="IPR000719">
    <property type="entry name" value="Prot_kinase_dom"/>
</dbReference>
<evidence type="ECO:0000256" key="8">
    <source>
        <dbReference type="ARBA" id="ARBA00048679"/>
    </source>
</evidence>
<comment type="caution">
    <text evidence="12">The sequence shown here is derived from an EMBL/GenBank/DDBJ whole genome shotgun (WGS) entry which is preliminary data.</text>
</comment>
<dbReference type="CDD" id="cd08215">
    <property type="entry name" value="STKc_Nek"/>
    <property type="match status" value="1"/>
</dbReference>
<evidence type="ECO:0000256" key="5">
    <source>
        <dbReference type="ARBA" id="ARBA00022777"/>
    </source>
</evidence>
<dbReference type="PANTHER" id="PTHR44899">
    <property type="entry name" value="CAMK FAMILY PROTEIN KINASE"/>
    <property type="match status" value="1"/>
</dbReference>
<evidence type="ECO:0000313" key="12">
    <source>
        <dbReference type="EMBL" id="TPP52899.1"/>
    </source>
</evidence>
<proteinExistence type="predicted"/>
<dbReference type="PANTHER" id="PTHR44899:SF3">
    <property type="entry name" value="SERINE_THREONINE-PROTEIN KINASE NEK1"/>
    <property type="match status" value="1"/>
</dbReference>
<accession>A0A504XYW1</accession>
<evidence type="ECO:0000256" key="1">
    <source>
        <dbReference type="ARBA" id="ARBA00012513"/>
    </source>
</evidence>
<dbReference type="Pfam" id="PF00069">
    <property type="entry name" value="Pkinase"/>
    <property type="match status" value="1"/>
</dbReference>
<dbReference type="EC" id="2.7.11.1" evidence="1"/>
<keyword evidence="3" id="KW-0808">Transferase</keyword>
<dbReference type="PROSITE" id="PS00108">
    <property type="entry name" value="PROTEIN_KINASE_ST"/>
    <property type="match status" value="1"/>
</dbReference>
<evidence type="ECO:0000256" key="3">
    <source>
        <dbReference type="ARBA" id="ARBA00022679"/>
    </source>
</evidence>
<feature type="region of interest" description="Disordered" evidence="10">
    <location>
        <begin position="352"/>
        <end position="408"/>
    </location>
</feature>
<dbReference type="InterPro" id="IPR001245">
    <property type="entry name" value="Ser-Thr/Tyr_kinase_cat_dom"/>
</dbReference>
<dbReference type="PROSITE" id="PS00107">
    <property type="entry name" value="PROTEIN_KINASE_ATP"/>
    <property type="match status" value="1"/>
</dbReference>
<evidence type="ECO:0000256" key="2">
    <source>
        <dbReference type="ARBA" id="ARBA00022527"/>
    </source>
</evidence>
<dbReference type="SMART" id="SM00220">
    <property type="entry name" value="S_TKc"/>
    <property type="match status" value="1"/>
</dbReference>
<dbReference type="SUPFAM" id="SSF56112">
    <property type="entry name" value="Protein kinase-like (PK-like)"/>
    <property type="match status" value="1"/>
</dbReference>
<dbReference type="VEuPathDB" id="TriTrypDB:LDHU3_29.4090"/>
<dbReference type="Proteomes" id="UP000318447">
    <property type="component" value="Unassembled WGS sequence"/>
</dbReference>
<protein>
    <recommendedName>
        <fullName evidence="1">non-specific serine/threonine protein kinase</fullName>
        <ecNumber evidence="1">2.7.11.1</ecNumber>
    </recommendedName>
</protein>
<dbReference type="InterPro" id="IPR051131">
    <property type="entry name" value="NEK_Ser/Thr_kinase_NIMA"/>
</dbReference>
<comment type="catalytic activity">
    <reaction evidence="8">
        <text>L-seryl-[protein] + ATP = O-phospho-L-seryl-[protein] + ADP + H(+)</text>
        <dbReference type="Rhea" id="RHEA:17989"/>
        <dbReference type="Rhea" id="RHEA-COMP:9863"/>
        <dbReference type="Rhea" id="RHEA-COMP:11604"/>
        <dbReference type="ChEBI" id="CHEBI:15378"/>
        <dbReference type="ChEBI" id="CHEBI:29999"/>
        <dbReference type="ChEBI" id="CHEBI:30616"/>
        <dbReference type="ChEBI" id="CHEBI:83421"/>
        <dbReference type="ChEBI" id="CHEBI:456216"/>
        <dbReference type="EC" id="2.7.11.1"/>
    </reaction>
</comment>
<feature type="domain" description="Protein kinase" evidence="11">
    <location>
        <begin position="15"/>
        <end position="274"/>
    </location>
</feature>
<dbReference type="Gene3D" id="3.30.200.20">
    <property type="entry name" value="Phosphorylase Kinase, domain 1"/>
    <property type="match status" value="1"/>
</dbReference>
<dbReference type="EMBL" id="RHLC01000014">
    <property type="protein sequence ID" value="TPP52899.1"/>
    <property type="molecule type" value="Genomic_DNA"/>
</dbReference>
<sequence length="647" mass="71451">MSGEAAAAEQRMRDYEVFEHLGSGATSDVYRVVNKTNNRTYVLKKMSLANMSDEEQLRAKQEIIVMDNVDHPNIVKFRESFMDPADNSVDIIMEYCEFGTLEDLIERQRYEGRPFPTDVLLEWMAELLCGLSHIHSNRILHRDLKTSNIFVTSKNHLKLGDFGVCTILSNPNAKAESMIGTPLYFAPEVCNSDPHDERSDVWSLGVVFYEMCTLRRPFEAGNLFTLIQLILESDIEPFGNGVDGSLEGLVRQMLDRDPSRRPTAQELIDVHLEVPVSHPSHPSQKPSRGRLLQQFSGPELQYTKKWPPPEGSVTVPPKSGKARATDEWIHTGSALDVFVELQRTLHRIPTAAKAKDGAAFTPSPQSAPGATLKVSSAVAKPKPEKSAKKSTGAKGTAGTTTASSSLPRTKAIEHAGAQKEDAVLGTSLLSFTMRELQLDVQRRRTSMFGEEKSLNSDDIPLVIEERFPEGRHHRQQGEAARNRQQNGTLPVEVLYLSRRSLEGAVIYMQARPPTWNSTHSLVAASRTMRRFAAMQYAVLGGANGLVLSTSRPAGRRCAVPSTSSAVASDRGNLGEGAGQHARCLDRVRFCALSQRTVGATSQAPRGGAGLIIGAKVALVTDHHHPSASCMRRKQLNGFERQWVWAWR</sequence>
<keyword evidence="2" id="KW-0723">Serine/threonine-protein kinase</keyword>
<evidence type="ECO:0000313" key="13">
    <source>
        <dbReference type="Proteomes" id="UP000318447"/>
    </source>
</evidence>
<evidence type="ECO:0000256" key="9">
    <source>
        <dbReference type="PROSITE-ProRule" id="PRU10141"/>
    </source>
</evidence>
<feature type="compositionally biased region" description="Low complexity" evidence="10">
    <location>
        <begin position="389"/>
        <end position="405"/>
    </location>
</feature>
<dbReference type="VEuPathDB" id="TriTrypDB:LdCL_290033900"/>